<dbReference type="GO" id="GO:0003677">
    <property type="term" value="F:DNA binding"/>
    <property type="evidence" value="ECO:0007669"/>
    <property type="project" value="UniProtKB-KW"/>
</dbReference>
<evidence type="ECO:0000313" key="4">
    <source>
        <dbReference type="Proteomes" id="UP000276741"/>
    </source>
</evidence>
<dbReference type="AlphaFoldDB" id="A0A348B2S5"/>
<gene>
    <name evidence="3" type="ORF">GCM10007116_12930</name>
    <name evidence="2" type="ORF">HS1genome_0866</name>
</gene>
<dbReference type="Proteomes" id="UP000276741">
    <property type="component" value="Chromosome"/>
</dbReference>
<reference evidence="2" key="3">
    <citation type="journal article" date="2019" name="BMC Res. Notes">
        <title>Complete genome sequence of the Sulfodiicoccus acidiphilus strain HS-1T, the first crenarchaeon that lacks polB3, isolated from an acidic hot spring in Ohwaku-dani, Hakone, Japan.</title>
        <authorList>
            <person name="Sakai H.D."/>
            <person name="Kurosawa N."/>
        </authorList>
    </citation>
    <scope>NUCLEOTIDE SEQUENCE</scope>
    <source>
        <strain evidence="2">HS-1</strain>
    </source>
</reference>
<keyword evidence="4" id="KW-1185">Reference proteome</keyword>
<dbReference type="KEGG" id="sacd:HS1genome_0866"/>
<dbReference type="Proteomes" id="UP000616143">
    <property type="component" value="Unassembled WGS sequence"/>
</dbReference>
<dbReference type="NCBIfam" id="TIGR01766">
    <property type="entry name" value="IS200/IS605 family accessory protein TnpB-like domain"/>
    <property type="match status" value="1"/>
</dbReference>
<dbReference type="EMBL" id="BMQS01000011">
    <property type="protein sequence ID" value="GGT96848.1"/>
    <property type="molecule type" value="Genomic_DNA"/>
</dbReference>
<dbReference type="EMBL" id="AP018553">
    <property type="protein sequence ID" value="BBD72477.1"/>
    <property type="molecule type" value="Genomic_DNA"/>
</dbReference>
<evidence type="ECO:0000313" key="2">
    <source>
        <dbReference type="EMBL" id="BBD72477.1"/>
    </source>
</evidence>
<reference evidence="4" key="2">
    <citation type="submission" date="2018-04" db="EMBL/GenBank/DDBJ databases">
        <title>Complete genome sequence of Sulfodiicoccus acidiphilus strain HS-1.</title>
        <authorList>
            <person name="Sakai H.D."/>
            <person name="Kurosawa N."/>
        </authorList>
    </citation>
    <scope>NUCLEOTIDE SEQUENCE [LARGE SCALE GENOMIC DNA]</scope>
    <source>
        <strain evidence="4">HS-1</strain>
    </source>
</reference>
<evidence type="ECO:0008006" key="5">
    <source>
        <dbReference type="Google" id="ProtNLM"/>
    </source>
</evidence>
<evidence type="ECO:0000313" key="3">
    <source>
        <dbReference type="EMBL" id="GGT96848.1"/>
    </source>
</evidence>
<dbReference type="InterPro" id="IPR010095">
    <property type="entry name" value="Cas12f1-like_TNB"/>
</dbReference>
<keyword evidence="1" id="KW-0238">DNA-binding</keyword>
<organism evidence="2 4">
    <name type="scientific">Sulfodiicoccus acidiphilus</name>
    <dbReference type="NCBI Taxonomy" id="1670455"/>
    <lineage>
        <taxon>Archaea</taxon>
        <taxon>Thermoproteota</taxon>
        <taxon>Thermoprotei</taxon>
        <taxon>Sulfolobales</taxon>
        <taxon>Sulfolobaceae</taxon>
        <taxon>Sulfodiicoccus</taxon>
    </lineage>
</organism>
<reference evidence="3" key="1">
    <citation type="journal article" date="2014" name="Int. J. Syst. Evol. Microbiol.">
        <title>Complete genome sequence of Corynebacterium casei LMG S-19264T (=DSM 44701T), isolated from a smear-ripened cheese.</title>
        <authorList>
            <consortium name="US DOE Joint Genome Institute (JGI-PGF)"/>
            <person name="Walter F."/>
            <person name="Albersmeier A."/>
            <person name="Kalinowski J."/>
            <person name="Ruckert C."/>
        </authorList>
    </citation>
    <scope>NUCLEOTIDE SEQUENCE</scope>
    <source>
        <strain evidence="3">JCM 31740</strain>
    </source>
</reference>
<sequence length="91" mass="10511">MGANVVKLENLIKNVDRLAKGFHDELYLMQYRRLRYWIEWQAEKHGTLVQYVNPCYSSVSSYSPETPPLRAGSISVNIKTDMKRSGTFPES</sequence>
<proteinExistence type="predicted"/>
<reference evidence="3" key="4">
    <citation type="submission" date="2020-09" db="EMBL/GenBank/DDBJ databases">
        <authorList>
            <person name="Sun Q."/>
            <person name="Ohkuma M."/>
        </authorList>
    </citation>
    <scope>NUCLEOTIDE SEQUENCE</scope>
    <source>
        <strain evidence="3">JCM 31740</strain>
    </source>
</reference>
<evidence type="ECO:0000256" key="1">
    <source>
        <dbReference type="ARBA" id="ARBA00023125"/>
    </source>
</evidence>
<name>A0A348B2S5_9CREN</name>
<accession>A0A348B2S5</accession>
<protein>
    <recommendedName>
        <fullName evidence="5">Transposase</fullName>
    </recommendedName>
</protein>